<gene>
    <name evidence="1" type="ORF">GN958_ATG22270</name>
</gene>
<dbReference type="SUPFAM" id="SSF56219">
    <property type="entry name" value="DNase I-like"/>
    <property type="match status" value="1"/>
</dbReference>
<evidence type="ECO:0008006" key="3">
    <source>
        <dbReference type="Google" id="ProtNLM"/>
    </source>
</evidence>
<proteinExistence type="predicted"/>
<dbReference type="Proteomes" id="UP000704712">
    <property type="component" value="Unassembled WGS sequence"/>
</dbReference>
<organism evidence="1 2">
    <name type="scientific">Phytophthora infestans</name>
    <name type="common">Potato late blight agent</name>
    <name type="synonym">Botrytis infestans</name>
    <dbReference type="NCBI Taxonomy" id="4787"/>
    <lineage>
        <taxon>Eukaryota</taxon>
        <taxon>Sar</taxon>
        <taxon>Stramenopiles</taxon>
        <taxon>Oomycota</taxon>
        <taxon>Peronosporomycetes</taxon>
        <taxon>Peronosporales</taxon>
        <taxon>Peronosporaceae</taxon>
        <taxon>Phytophthora</taxon>
    </lineage>
</organism>
<evidence type="ECO:0000313" key="2">
    <source>
        <dbReference type="Proteomes" id="UP000704712"/>
    </source>
</evidence>
<dbReference type="EMBL" id="JAACNO010003105">
    <property type="protein sequence ID" value="KAF4128539.1"/>
    <property type="molecule type" value="Genomic_DNA"/>
</dbReference>
<protein>
    <recommendedName>
        <fullName evidence="3">Endonuclease/exonuclease/phosphatase domain-containing protein</fullName>
    </recommendedName>
</protein>
<evidence type="ECO:0000313" key="1">
    <source>
        <dbReference type="EMBL" id="KAF4128539.1"/>
    </source>
</evidence>
<name>A0A8S9TP94_PHYIN</name>
<comment type="caution">
    <text evidence="1">The sequence shown here is derived from an EMBL/GenBank/DDBJ whole genome shotgun (WGS) entry which is preliminary data.</text>
</comment>
<accession>A0A8S9TP94</accession>
<sequence>MTMDPEYDQARPSSTYHDDGRSELFDWMIHLGLIDFWRLENPSTQEFTGPQSKNRIDYCLASVDFYDKFIRSSGHAFSLRLGNSDHIPVEFSASSDSPLPRDKLPFKCPPGYSGAKMFKPSSN</sequence>
<reference evidence="1" key="1">
    <citation type="submission" date="2020-03" db="EMBL/GenBank/DDBJ databases">
        <title>Hybrid Assembly of Korean Phytophthora infestans isolates.</title>
        <authorList>
            <person name="Prokchorchik M."/>
            <person name="Lee Y."/>
            <person name="Seo J."/>
            <person name="Cho J.-H."/>
            <person name="Park Y.-E."/>
            <person name="Jang D.-C."/>
            <person name="Im J.-S."/>
            <person name="Choi J.-G."/>
            <person name="Park H.-J."/>
            <person name="Lee G.-B."/>
            <person name="Lee Y.-G."/>
            <person name="Hong S.-Y."/>
            <person name="Cho K."/>
            <person name="Sohn K.H."/>
        </authorList>
    </citation>
    <scope>NUCLEOTIDE SEQUENCE</scope>
    <source>
        <strain evidence="1">KR_2_A2</strain>
    </source>
</reference>
<dbReference type="InterPro" id="IPR036691">
    <property type="entry name" value="Endo/exonu/phosph_ase_sf"/>
</dbReference>
<dbReference type="AlphaFoldDB" id="A0A8S9TP94"/>
<dbReference type="Gene3D" id="3.60.10.10">
    <property type="entry name" value="Endonuclease/exonuclease/phosphatase"/>
    <property type="match status" value="1"/>
</dbReference>